<dbReference type="GO" id="GO:0042500">
    <property type="term" value="F:aspartic endopeptidase activity, intramembrane cleaving"/>
    <property type="evidence" value="ECO:0007669"/>
    <property type="project" value="Ensembl"/>
</dbReference>
<dbReference type="GO" id="GO:0007215">
    <property type="term" value="P:glutamate receptor signaling pathway"/>
    <property type="evidence" value="ECO:0007669"/>
    <property type="project" value="Ensembl"/>
</dbReference>
<comment type="subcellular location">
    <subcellularLocation>
        <location evidence="12">Cytoplasmic vesicle membrane</location>
        <topology evidence="12">Single-pass membrane protein</topology>
    </subcellularLocation>
    <subcellularLocation>
        <location evidence="13">Endomembrane system</location>
        <topology evidence="13">Single-pass type I membrane protein</topology>
    </subcellularLocation>
    <subcellularLocation>
        <location evidence="1">Melanosome</location>
    </subcellularLocation>
</comment>
<dbReference type="GO" id="GO:0030674">
    <property type="term" value="F:protein-macromolecule adaptor activity"/>
    <property type="evidence" value="ECO:0007669"/>
    <property type="project" value="Ensembl"/>
</dbReference>
<keyword evidence="7 16" id="KW-1133">Transmembrane helix</keyword>
<evidence type="ECO:0000256" key="11">
    <source>
        <dbReference type="ARBA" id="ARBA00023329"/>
    </source>
</evidence>
<dbReference type="SUPFAM" id="SSF53187">
    <property type="entry name" value="Zn-dependent exopeptidases"/>
    <property type="match status" value="1"/>
</dbReference>
<dbReference type="GO" id="GO:0051117">
    <property type="term" value="F:ATPase binding"/>
    <property type="evidence" value="ECO:0007669"/>
    <property type="project" value="Ensembl"/>
</dbReference>
<evidence type="ECO:0000256" key="8">
    <source>
        <dbReference type="ARBA" id="ARBA00023136"/>
    </source>
</evidence>
<dbReference type="OMA" id="ECVYPGV"/>
<evidence type="ECO:0000313" key="19">
    <source>
        <dbReference type="Proteomes" id="UP000594220"/>
    </source>
</evidence>
<sequence length="854" mass="93845">MGQILRGPELGEAPGNGGGRGTECCDGPDPEMHCVEGGAWTWGEGGTRQGAGMGPIPGEAPSPFTRADLVSNLVSIAHRPHCPRPPRRHWNCLTPPLPLPPRPAGTIESKSSGAEGRGRYSLHPLFPRVGAEAEAAIKMAAAAGRAGESRRARGGGAPGGGGALLRGILLCVAASGSCWGNSVERKIYITLNRTAPCVRLLNATHQIGCQSSINGDTGVIHVAEKEQDLKWVLSDGPHPPYMVLLEGELFTRELLQQLKGTSRVSGLAVALSKPSPSPGFSPGLKCPNDGFGVYSNDYGPQYAHCNWTVWNPLGNGLSYEDFDFPIFLLEDANETQIIKQCYRDHNLPQNGSIPEYPLCAMQLFSHMHAVTSTVTCMRRRTIQSTFSLNPEEFCDPLIDYNVWSTLKPINTSSKMHPSDEVIMVAARLDSHSFFWNIAPGAESTVSSFVTHLAAAEALHKLPDIQSLPRNIMFTFFQGETFDYIGSSRMVYDMENNRFPIRLDNIYAFLELSQVALRNNSVLWVHTDPISQKNESVQLRVKNLVEALTRSSMDTNVSLQEVSQSQPLPPSSFQRFLRARNIPGVVLADHRTSFHNRYYQSVYDTPENILMDYPAGLSPEEALTYVTDTAKSLAEVATVVARALYQLAGGNSSTSAIQAAPETVSQMLYGFLIKANNSWFQSIIKQDMKSIMVDSVPQHYIAVNSPVNTTQLVQSVLVNLTGTVVNFTKEECQNPEKMSIPEKELYEYSWVQGPRDPNSTSRIPFCVRSTVHLSKALSPAFELKQWGSTEYSTWTESRWKDIRARIFLVASRELEIITLVVGIAILVFSLLATYFINAKADVLFSSPPDPGAMAY</sequence>
<dbReference type="GO" id="GO:0030659">
    <property type="term" value="C:cytoplasmic vesicle membrane"/>
    <property type="evidence" value="ECO:0007669"/>
    <property type="project" value="UniProtKB-SubCell"/>
</dbReference>
<name>A0A7M4F515_CROPO</name>
<keyword evidence="8 16" id="KW-0472">Membrane</keyword>
<evidence type="ECO:0000256" key="12">
    <source>
        <dbReference type="ARBA" id="ARBA00037855"/>
    </source>
</evidence>
<keyword evidence="5" id="KW-0732">Signal</keyword>
<dbReference type="GO" id="GO:1990926">
    <property type="term" value="P:short-term synaptic potentiation"/>
    <property type="evidence" value="ECO:0007669"/>
    <property type="project" value="Ensembl"/>
</dbReference>
<evidence type="ECO:0000256" key="7">
    <source>
        <dbReference type="ARBA" id="ARBA00022989"/>
    </source>
</evidence>
<dbReference type="GO" id="GO:0007212">
    <property type="term" value="P:G protein-coupled dopamine receptor signaling pathway"/>
    <property type="evidence" value="ECO:0007669"/>
    <property type="project" value="Ensembl"/>
</dbReference>
<accession>A0A7M4F515</accession>
<evidence type="ECO:0000256" key="4">
    <source>
        <dbReference type="ARBA" id="ARBA00022692"/>
    </source>
</evidence>
<evidence type="ECO:0000256" key="3">
    <source>
        <dbReference type="ARBA" id="ARBA00015303"/>
    </source>
</evidence>
<dbReference type="FunFam" id="3.40.630.10:FF:000030">
    <property type="entry name" value="nicastrin"/>
    <property type="match status" value="1"/>
</dbReference>
<dbReference type="GO" id="GO:0051402">
    <property type="term" value="P:neuron apoptotic process"/>
    <property type="evidence" value="ECO:0007669"/>
    <property type="project" value="Ensembl"/>
</dbReference>
<dbReference type="GO" id="GO:0007219">
    <property type="term" value="P:Notch signaling pathway"/>
    <property type="evidence" value="ECO:0007669"/>
    <property type="project" value="UniProtKB-KW"/>
</dbReference>
<keyword evidence="11" id="KW-0968">Cytoplasmic vesicle</keyword>
<dbReference type="GeneTree" id="ENSGT00390000014633"/>
<evidence type="ECO:0000313" key="18">
    <source>
        <dbReference type="Ensembl" id="ENSCPRP00005019664.1"/>
    </source>
</evidence>
<dbReference type="GO" id="GO:0007220">
    <property type="term" value="P:Notch receptor processing"/>
    <property type="evidence" value="ECO:0007669"/>
    <property type="project" value="Ensembl"/>
</dbReference>
<dbReference type="GO" id="GO:0002262">
    <property type="term" value="P:myeloid cell homeostasis"/>
    <property type="evidence" value="ECO:0007669"/>
    <property type="project" value="Ensembl"/>
</dbReference>
<keyword evidence="6" id="KW-0914">Notch signaling pathway</keyword>
<feature type="domain" description="Nicastrin small lobe" evidence="17">
    <location>
        <begin position="196"/>
        <end position="369"/>
    </location>
</feature>
<dbReference type="GO" id="GO:0022010">
    <property type="term" value="P:central nervous system myelination"/>
    <property type="evidence" value="ECO:0007669"/>
    <property type="project" value="Ensembl"/>
</dbReference>
<dbReference type="GO" id="GO:0071277">
    <property type="term" value="P:cellular response to calcium ion"/>
    <property type="evidence" value="ECO:0007669"/>
    <property type="project" value="Ensembl"/>
</dbReference>
<feature type="region of interest" description="Disordered" evidence="15">
    <location>
        <begin position="1"/>
        <end position="23"/>
    </location>
</feature>
<reference evidence="18" key="1">
    <citation type="submission" date="2025-08" db="UniProtKB">
        <authorList>
            <consortium name="Ensembl"/>
        </authorList>
    </citation>
    <scope>IDENTIFICATION</scope>
</reference>
<keyword evidence="19" id="KW-1185">Reference proteome</keyword>
<dbReference type="Gene3D" id="3.40.630.10">
    <property type="entry name" value="Zn peptidases"/>
    <property type="match status" value="1"/>
</dbReference>
<dbReference type="PANTHER" id="PTHR21092">
    <property type="entry name" value="NICASTRIN"/>
    <property type="match status" value="1"/>
</dbReference>
<dbReference type="PANTHER" id="PTHR21092:SF0">
    <property type="entry name" value="NICASTRIN"/>
    <property type="match status" value="1"/>
</dbReference>
<proteinExistence type="inferred from homology"/>
<dbReference type="GO" id="GO:0016485">
    <property type="term" value="P:protein processing"/>
    <property type="evidence" value="ECO:0007669"/>
    <property type="project" value="Ensembl"/>
</dbReference>
<dbReference type="GO" id="GO:1900271">
    <property type="term" value="P:regulation of long-term synaptic potentiation"/>
    <property type="evidence" value="ECO:0007669"/>
    <property type="project" value="Ensembl"/>
</dbReference>
<dbReference type="Proteomes" id="UP000594220">
    <property type="component" value="Unplaced"/>
</dbReference>
<dbReference type="GO" id="GO:0030534">
    <property type="term" value="P:adult behavior"/>
    <property type="evidence" value="ECO:0007669"/>
    <property type="project" value="Ensembl"/>
</dbReference>
<reference evidence="18" key="2">
    <citation type="submission" date="2025-09" db="UniProtKB">
        <authorList>
            <consortium name="Ensembl"/>
        </authorList>
    </citation>
    <scope>IDENTIFICATION</scope>
</reference>
<evidence type="ECO:0000256" key="16">
    <source>
        <dbReference type="SAM" id="Phobius"/>
    </source>
</evidence>
<dbReference type="InterPro" id="IPR041084">
    <property type="entry name" value="Ncstrn_small"/>
</dbReference>
<dbReference type="GO" id="GO:0007611">
    <property type="term" value="P:learning or memory"/>
    <property type="evidence" value="ECO:0007669"/>
    <property type="project" value="Ensembl"/>
</dbReference>
<dbReference type="GO" id="GO:0005764">
    <property type="term" value="C:lysosome"/>
    <property type="evidence" value="ECO:0007669"/>
    <property type="project" value="Ensembl"/>
</dbReference>
<keyword evidence="10" id="KW-0325">Glycoprotein</keyword>
<keyword evidence="9" id="KW-1015">Disulfide bond</keyword>
<evidence type="ECO:0000256" key="13">
    <source>
        <dbReference type="ARBA" id="ARBA00046288"/>
    </source>
</evidence>
<keyword evidence="4 16" id="KW-0812">Transmembrane</keyword>
<dbReference type="GO" id="GO:0005783">
    <property type="term" value="C:endoplasmic reticulum"/>
    <property type="evidence" value="ECO:0007669"/>
    <property type="project" value="Ensembl"/>
</dbReference>
<evidence type="ECO:0000259" key="17">
    <source>
        <dbReference type="Pfam" id="PF18266"/>
    </source>
</evidence>
<dbReference type="AlphaFoldDB" id="A0A7M4F515"/>
<evidence type="ECO:0000256" key="14">
    <source>
        <dbReference type="ARBA" id="ARBA00058029"/>
    </source>
</evidence>
<comment type="similarity">
    <text evidence="2">Belongs to the nicastrin family.</text>
</comment>
<dbReference type="GO" id="GO:0042986">
    <property type="term" value="P:positive regulation of amyloid precursor protein biosynthetic process"/>
    <property type="evidence" value="ECO:0007669"/>
    <property type="project" value="Ensembl"/>
</dbReference>
<dbReference type="GO" id="GO:0031293">
    <property type="term" value="P:membrane protein intracellular domain proteolysis"/>
    <property type="evidence" value="ECO:0007669"/>
    <property type="project" value="Ensembl"/>
</dbReference>
<dbReference type="GO" id="GO:0042470">
    <property type="term" value="C:melanosome"/>
    <property type="evidence" value="ECO:0007669"/>
    <property type="project" value="UniProtKB-SubCell"/>
</dbReference>
<evidence type="ECO:0000256" key="15">
    <source>
        <dbReference type="SAM" id="MobiDB-lite"/>
    </source>
</evidence>
<dbReference type="CDD" id="cd03881">
    <property type="entry name" value="M28_Nicastrin"/>
    <property type="match status" value="1"/>
</dbReference>
<dbReference type="GO" id="GO:0042098">
    <property type="term" value="P:T cell proliferation"/>
    <property type="evidence" value="ECO:0007669"/>
    <property type="project" value="Ensembl"/>
</dbReference>
<evidence type="ECO:0000256" key="1">
    <source>
        <dbReference type="ARBA" id="ARBA00004223"/>
    </source>
</evidence>
<dbReference type="GO" id="GO:0005794">
    <property type="term" value="C:Golgi apparatus"/>
    <property type="evidence" value="ECO:0007669"/>
    <property type="project" value="Ensembl"/>
</dbReference>
<dbReference type="GO" id="GO:0070851">
    <property type="term" value="F:growth factor receptor binding"/>
    <property type="evidence" value="ECO:0007669"/>
    <property type="project" value="Ensembl"/>
</dbReference>
<evidence type="ECO:0000256" key="5">
    <source>
        <dbReference type="ARBA" id="ARBA00022729"/>
    </source>
</evidence>
<dbReference type="GO" id="GO:0070765">
    <property type="term" value="C:gamma-secretase complex"/>
    <property type="evidence" value="ECO:0007669"/>
    <property type="project" value="Ensembl"/>
</dbReference>
<protein>
    <recommendedName>
        <fullName evidence="3">Nicastrin</fullName>
    </recommendedName>
</protein>
<dbReference type="GO" id="GO:0042983">
    <property type="term" value="P:amyloid precursor protein biosynthetic process"/>
    <property type="evidence" value="ECO:0007669"/>
    <property type="project" value="Ensembl"/>
</dbReference>
<evidence type="ECO:0000256" key="6">
    <source>
        <dbReference type="ARBA" id="ARBA00022976"/>
    </source>
</evidence>
<organism evidence="18 19">
    <name type="scientific">Crocodylus porosus</name>
    <name type="common">Saltwater crocodile</name>
    <name type="synonym">Estuarine crocodile</name>
    <dbReference type="NCBI Taxonomy" id="8502"/>
    <lineage>
        <taxon>Eukaryota</taxon>
        <taxon>Metazoa</taxon>
        <taxon>Chordata</taxon>
        <taxon>Craniata</taxon>
        <taxon>Vertebrata</taxon>
        <taxon>Euteleostomi</taxon>
        <taxon>Archelosauria</taxon>
        <taxon>Archosauria</taxon>
        <taxon>Crocodylia</taxon>
        <taxon>Longirostres</taxon>
        <taxon>Crocodylidae</taxon>
        <taxon>Crocodylus</taxon>
    </lineage>
</organism>
<feature type="transmembrane region" description="Helical" evidence="16">
    <location>
        <begin position="815"/>
        <end position="835"/>
    </location>
</feature>
<dbReference type="Pfam" id="PF05450">
    <property type="entry name" value="Nicastrin"/>
    <property type="match status" value="1"/>
</dbReference>
<dbReference type="GO" id="GO:0061133">
    <property type="term" value="F:endopeptidase activator activity"/>
    <property type="evidence" value="ECO:0007669"/>
    <property type="project" value="Ensembl"/>
</dbReference>
<dbReference type="GO" id="GO:0008021">
    <property type="term" value="C:synaptic vesicle"/>
    <property type="evidence" value="ECO:0007669"/>
    <property type="project" value="Ensembl"/>
</dbReference>
<evidence type="ECO:0000256" key="2">
    <source>
        <dbReference type="ARBA" id="ARBA00007717"/>
    </source>
</evidence>
<evidence type="ECO:0000256" key="10">
    <source>
        <dbReference type="ARBA" id="ARBA00023180"/>
    </source>
</evidence>
<dbReference type="GO" id="GO:0034205">
    <property type="term" value="P:amyloid-beta formation"/>
    <property type="evidence" value="ECO:0007669"/>
    <property type="project" value="Ensembl"/>
</dbReference>
<gene>
    <name evidence="18" type="primary">NCSTN</name>
</gene>
<dbReference type="Ensembl" id="ENSCPRT00005022981.1">
    <property type="protein sequence ID" value="ENSCPRP00005019664.1"/>
    <property type="gene ID" value="ENSCPRG00005013703.1"/>
</dbReference>
<comment type="function">
    <text evidence="14">Essential subunit of the gamma-secretase complex, an endoprotease complex that catalyzes the intramembrane cleavage of integral membrane proteins such as Notch receptors and APP (amyloid-beta precursor protein). The gamma-secretase complex plays a role in Notch and Wnt signaling cascades and regulation of downstream processes via its role in processing key regulatory proteins, and by regulating cytosolic CTNNB1 levels.</text>
</comment>
<evidence type="ECO:0000256" key="9">
    <source>
        <dbReference type="ARBA" id="ARBA00023157"/>
    </source>
</evidence>
<dbReference type="InterPro" id="IPR008710">
    <property type="entry name" value="Nicastrin"/>
</dbReference>
<dbReference type="GO" id="GO:0050673">
    <property type="term" value="P:epithelial cell proliferation"/>
    <property type="evidence" value="ECO:0007669"/>
    <property type="project" value="Ensembl"/>
</dbReference>
<dbReference type="GO" id="GO:0006509">
    <property type="term" value="P:membrane protein ectodomain proteolysis"/>
    <property type="evidence" value="ECO:0007669"/>
    <property type="project" value="Ensembl"/>
</dbReference>
<dbReference type="Pfam" id="PF18266">
    <property type="entry name" value="Ncstrn_small"/>
    <property type="match status" value="1"/>
</dbReference>